<sequence length="301" mass="35435">MDISLENLPEIPSLDLLAKQLVEGFITGMHKSPFHGFSVEFAEHRLYNSGESTRHIDWKVYAKTDRLYTKRYDEETNLRAYILLDNSSSMYYPSQNNGKIRFSVLAASTLAYLLQRQRDAVGLISFSDQIDVFTEAKSTRAHLQNIFVHLQKILKQNQQQKSTELSRSLHIVAEKIHKRSLVIIFSDLMTRPEQLEEFFKAIQHIKHRKHEVLFFQVNEPLTELDFELEDRPYLIEDLESGQKMKLNPSQIKETYHKKVDDYYKQIALKCHQYKVDLTKININDNIQKVLAEFLIKRNKMN</sequence>
<protein>
    <recommendedName>
        <fullName evidence="1">DUF58 domain-containing protein</fullName>
    </recommendedName>
</protein>
<dbReference type="PANTHER" id="PTHR33608:SF7">
    <property type="entry name" value="DUF58 DOMAIN-CONTAINING PROTEIN"/>
    <property type="match status" value="1"/>
</dbReference>
<dbReference type="InterPro" id="IPR036465">
    <property type="entry name" value="vWFA_dom_sf"/>
</dbReference>
<dbReference type="RefSeq" id="WP_085516613.1">
    <property type="nucleotide sequence ID" value="NZ_FXAW01000003.1"/>
</dbReference>
<dbReference type="SUPFAM" id="SSF53300">
    <property type="entry name" value="vWA-like"/>
    <property type="match status" value="1"/>
</dbReference>
<proteinExistence type="predicted"/>
<dbReference type="EMBL" id="FXAW01000003">
    <property type="protein sequence ID" value="SMG27767.1"/>
    <property type="molecule type" value="Genomic_DNA"/>
</dbReference>
<reference evidence="3" key="1">
    <citation type="submission" date="2017-04" db="EMBL/GenBank/DDBJ databases">
        <authorList>
            <person name="Varghese N."/>
            <person name="Submissions S."/>
        </authorList>
    </citation>
    <scope>NUCLEOTIDE SEQUENCE [LARGE SCALE GENOMIC DNA]</scope>
    <source>
        <strain evidence="3">DSM 4125</strain>
    </source>
</reference>
<gene>
    <name evidence="2" type="ORF">SAMN05661096_01683</name>
</gene>
<dbReference type="InterPro" id="IPR002881">
    <property type="entry name" value="DUF58"/>
</dbReference>
<evidence type="ECO:0000259" key="1">
    <source>
        <dbReference type="Pfam" id="PF01882"/>
    </source>
</evidence>
<evidence type="ECO:0000313" key="3">
    <source>
        <dbReference type="Proteomes" id="UP000193804"/>
    </source>
</evidence>
<feature type="domain" description="DUF58" evidence="1">
    <location>
        <begin position="43"/>
        <end position="260"/>
    </location>
</feature>
<organism evidence="2 3">
    <name type="scientific">Marivirga sericea</name>
    <dbReference type="NCBI Taxonomy" id="1028"/>
    <lineage>
        <taxon>Bacteria</taxon>
        <taxon>Pseudomonadati</taxon>
        <taxon>Bacteroidota</taxon>
        <taxon>Cytophagia</taxon>
        <taxon>Cytophagales</taxon>
        <taxon>Marivirgaceae</taxon>
        <taxon>Marivirga</taxon>
    </lineage>
</organism>
<dbReference type="OrthoDB" id="9776116at2"/>
<dbReference type="AlphaFoldDB" id="A0A1X7JJM2"/>
<dbReference type="PANTHER" id="PTHR33608">
    <property type="entry name" value="BLL2464 PROTEIN"/>
    <property type="match status" value="1"/>
</dbReference>
<evidence type="ECO:0000313" key="2">
    <source>
        <dbReference type="EMBL" id="SMG27767.1"/>
    </source>
</evidence>
<accession>A0A1X7JJM2</accession>
<dbReference type="STRING" id="1028.SAMN05661096_01683"/>
<dbReference type="Pfam" id="PF01882">
    <property type="entry name" value="DUF58"/>
    <property type="match status" value="1"/>
</dbReference>
<keyword evidence="3" id="KW-1185">Reference proteome</keyword>
<dbReference type="Proteomes" id="UP000193804">
    <property type="component" value="Unassembled WGS sequence"/>
</dbReference>
<dbReference type="Gene3D" id="3.40.50.410">
    <property type="entry name" value="von Willebrand factor, type A domain"/>
    <property type="match status" value="1"/>
</dbReference>
<name>A0A1X7JJM2_9BACT</name>